<dbReference type="OrthoDB" id="9763552at2"/>
<dbReference type="Gene3D" id="3.40.720.10">
    <property type="entry name" value="Alkaline Phosphatase, subunit A"/>
    <property type="match status" value="1"/>
</dbReference>
<evidence type="ECO:0000313" key="9">
    <source>
        <dbReference type="Proteomes" id="UP000265926"/>
    </source>
</evidence>
<evidence type="ECO:0000256" key="5">
    <source>
        <dbReference type="ARBA" id="ARBA00022801"/>
    </source>
</evidence>
<evidence type="ECO:0000256" key="4">
    <source>
        <dbReference type="ARBA" id="ARBA00022729"/>
    </source>
</evidence>
<evidence type="ECO:0000259" key="7">
    <source>
        <dbReference type="Pfam" id="PF00884"/>
    </source>
</evidence>
<keyword evidence="4" id="KW-0732">Signal</keyword>
<name>A0A399SS58_9BACT</name>
<dbReference type="InterPro" id="IPR017850">
    <property type="entry name" value="Alkaline_phosphatase_core_sf"/>
</dbReference>
<dbReference type="GO" id="GO:0005737">
    <property type="term" value="C:cytoplasm"/>
    <property type="evidence" value="ECO:0007669"/>
    <property type="project" value="TreeGrafter"/>
</dbReference>
<accession>A0A399SS58</accession>
<proteinExistence type="inferred from homology"/>
<comment type="cofactor">
    <cofactor evidence="1">
        <name>Ca(2+)</name>
        <dbReference type="ChEBI" id="CHEBI:29108"/>
    </cofactor>
</comment>
<sequence>MPIITCWKPCTAKKNWKRVKSFSLIQIKKIVCFFGLLLFALLVKAQDEARPNILFIAVDDLRPELGCYGASHIKSPHIDQLATEGMVFNRSYCNVPVCGASRASLLSGIRPDRQRFLNFSCWQDKDVPGVVSLPMYFKNNGYRTLSLGKIYHHREDGKGSWSEHPWYPSGDWEGWQAYITEEAQKQIEPRKGGVGINGVSFEAPEGPDHIYPDGVIAQQAIKKLNDLKTSQQPFFLALGFLKPHLPFNAPKKYWDMYDFEKIQLPDNMRKPKDAPDECMHPFGELRNYTDVPDKGPMDKEFMRKLIHGYYACVSYTDAQIGKVLNELERLGLAENTVVILWGDHGWHLGEHDLWCKHCNFEKVLHTPLILKAPGKGNGQRTEALVEYVDIYPTLCELAGLEKPFHLQGRSMVPLLDNPELPWKEEVYSRWIDGETVITQTHTYTEWFRKGEEKGYTRMLYNLVADPEETVNISEKQENKELVTELQDKLYRHMKKRNKLVIK</sequence>
<dbReference type="EMBL" id="QWGR01000013">
    <property type="protein sequence ID" value="RIJ46620.1"/>
    <property type="molecule type" value="Genomic_DNA"/>
</dbReference>
<dbReference type="AlphaFoldDB" id="A0A399SS58"/>
<evidence type="ECO:0000256" key="2">
    <source>
        <dbReference type="ARBA" id="ARBA00008779"/>
    </source>
</evidence>
<dbReference type="CDD" id="cd16030">
    <property type="entry name" value="iduronate-2-sulfatase"/>
    <property type="match status" value="1"/>
</dbReference>
<keyword evidence="6" id="KW-0106">Calcium</keyword>
<dbReference type="Pfam" id="PF00884">
    <property type="entry name" value="Sulfatase"/>
    <property type="match status" value="1"/>
</dbReference>
<keyword evidence="5" id="KW-0378">Hydrolase</keyword>
<keyword evidence="3" id="KW-0479">Metal-binding</keyword>
<dbReference type="SUPFAM" id="SSF53649">
    <property type="entry name" value="Alkaline phosphatase-like"/>
    <property type="match status" value="1"/>
</dbReference>
<dbReference type="GO" id="GO:0046872">
    <property type="term" value="F:metal ion binding"/>
    <property type="evidence" value="ECO:0007669"/>
    <property type="project" value="UniProtKB-KW"/>
</dbReference>
<dbReference type="InterPro" id="IPR000917">
    <property type="entry name" value="Sulfatase_N"/>
</dbReference>
<evidence type="ECO:0000256" key="3">
    <source>
        <dbReference type="ARBA" id="ARBA00022723"/>
    </source>
</evidence>
<dbReference type="PANTHER" id="PTHR45953">
    <property type="entry name" value="IDURONATE 2-SULFATASE"/>
    <property type="match status" value="1"/>
</dbReference>
<keyword evidence="9" id="KW-1185">Reference proteome</keyword>
<dbReference type="PANTHER" id="PTHR45953:SF1">
    <property type="entry name" value="IDURONATE 2-SULFATASE"/>
    <property type="match status" value="1"/>
</dbReference>
<gene>
    <name evidence="8" type="ORF">D1614_18295</name>
</gene>
<reference evidence="8 9" key="1">
    <citation type="submission" date="2018-08" db="EMBL/GenBank/DDBJ databases">
        <title>Pallidiluteibacterium maritimus gen. nov., sp. nov., isolated from coastal sediment.</title>
        <authorList>
            <person name="Zhou L.Y."/>
        </authorList>
    </citation>
    <scope>NUCLEOTIDE SEQUENCE [LARGE SCALE GENOMIC DNA]</scope>
    <source>
        <strain evidence="8 9">XSD2</strain>
    </source>
</reference>
<evidence type="ECO:0000256" key="6">
    <source>
        <dbReference type="ARBA" id="ARBA00022837"/>
    </source>
</evidence>
<feature type="domain" description="Sulfatase N-terminal" evidence="7">
    <location>
        <begin position="51"/>
        <end position="399"/>
    </location>
</feature>
<evidence type="ECO:0000313" key="8">
    <source>
        <dbReference type="EMBL" id="RIJ46620.1"/>
    </source>
</evidence>
<organism evidence="8 9">
    <name type="scientific">Maribellus luteus</name>
    <dbReference type="NCBI Taxonomy" id="2305463"/>
    <lineage>
        <taxon>Bacteria</taxon>
        <taxon>Pseudomonadati</taxon>
        <taxon>Bacteroidota</taxon>
        <taxon>Bacteroidia</taxon>
        <taxon>Marinilabiliales</taxon>
        <taxon>Prolixibacteraceae</taxon>
        <taxon>Maribellus</taxon>
    </lineage>
</organism>
<comment type="caution">
    <text evidence="8">The sequence shown here is derived from an EMBL/GenBank/DDBJ whole genome shotgun (WGS) entry which is preliminary data.</text>
</comment>
<comment type="similarity">
    <text evidence="2">Belongs to the sulfatase family.</text>
</comment>
<protein>
    <submittedName>
        <fullName evidence="8">DUF229 domain-containing protein</fullName>
    </submittedName>
</protein>
<dbReference type="Proteomes" id="UP000265926">
    <property type="component" value="Unassembled WGS sequence"/>
</dbReference>
<dbReference type="GO" id="GO:0004423">
    <property type="term" value="F:iduronate-2-sulfatase activity"/>
    <property type="evidence" value="ECO:0007669"/>
    <property type="project" value="InterPro"/>
</dbReference>
<evidence type="ECO:0000256" key="1">
    <source>
        <dbReference type="ARBA" id="ARBA00001913"/>
    </source>
</evidence>
<dbReference type="InterPro" id="IPR035874">
    <property type="entry name" value="IDS"/>
</dbReference>